<keyword evidence="15" id="KW-0379">Hydroxylation</keyword>
<sequence length="334" mass="36267">MKAKQWVLKKQFQGNPKSSDVGIKEISLPNLKDGEVMIECLAISVDPYQRLFVKNAKPGDVMYGEQVAKVIESKNADYPVGAHVTTFAGWTTHAVVPGDKLVKVPEYPPDVPIGLALGLLGMTGLTAYYGLLKVGELKEGETVYVNAAAGAVGTVVGQLAKLKGCKVIGSAGSDDKVKYLKTELGFDEAFNYKTIPDMPTFEQTLKRLAPKGIDVFFENVGGLAFRAVLDQMNVDGRVALCGAISSYNSTDKFTPSIPSIGEPMTMKGLRITGFTGWAYSAKDKNNDGLKEMIKWVQEDKLKYPGHNFKGFENCFKAFLSLFTGDNIGKVLVTI</sequence>
<keyword evidence="14" id="KW-0443">Lipid metabolism</keyword>
<evidence type="ECO:0000256" key="7">
    <source>
        <dbReference type="ARBA" id="ARBA00022490"/>
    </source>
</evidence>
<dbReference type="CDD" id="cd08294">
    <property type="entry name" value="leukotriene_B4_DH_like"/>
    <property type="match status" value="1"/>
</dbReference>
<accession>A0A2G8L1S3</accession>
<dbReference type="Pfam" id="PF00107">
    <property type="entry name" value="ADH_zinc_N"/>
    <property type="match status" value="1"/>
</dbReference>
<evidence type="ECO:0000256" key="30">
    <source>
        <dbReference type="ARBA" id="ARBA00048953"/>
    </source>
</evidence>
<dbReference type="InterPro" id="IPR011032">
    <property type="entry name" value="GroES-like_sf"/>
</dbReference>
<evidence type="ECO:0000256" key="2">
    <source>
        <dbReference type="ARBA" id="ARBA00010460"/>
    </source>
</evidence>
<comment type="catalytic activity">
    <reaction evidence="23">
        <text>leukotriene B4 + NADP(+) = 12-oxo-leukotriene B4 + NADPH + H(+)</text>
        <dbReference type="Rhea" id="RHEA:50608"/>
        <dbReference type="ChEBI" id="CHEBI:15378"/>
        <dbReference type="ChEBI" id="CHEBI:57461"/>
        <dbReference type="ChEBI" id="CHEBI:57783"/>
        <dbReference type="ChEBI" id="CHEBI:58349"/>
        <dbReference type="ChEBI" id="CHEBI:133309"/>
    </reaction>
    <physiologicalReaction direction="left-to-right" evidence="23">
        <dbReference type="Rhea" id="RHEA:50609"/>
    </physiologicalReaction>
</comment>
<comment type="catalytic activity">
    <reaction evidence="24">
        <text>13,14-dihydro-15-oxo-prostaglandin F1alpha + NADP(+) = 15-oxoprostaglandin F1alpha + NADPH + H(+)</text>
        <dbReference type="Rhea" id="RHEA:50592"/>
        <dbReference type="ChEBI" id="CHEBI:15378"/>
        <dbReference type="ChEBI" id="CHEBI:57783"/>
        <dbReference type="ChEBI" id="CHEBI:58349"/>
        <dbReference type="ChEBI" id="CHEBI:79072"/>
        <dbReference type="ChEBI" id="CHEBI:133411"/>
    </reaction>
    <physiologicalReaction direction="right-to-left" evidence="24">
        <dbReference type="Rhea" id="RHEA:50594"/>
    </physiologicalReaction>
</comment>
<evidence type="ECO:0000256" key="3">
    <source>
        <dbReference type="ARBA" id="ARBA00011852"/>
    </source>
</evidence>
<evidence type="ECO:0000256" key="24">
    <source>
        <dbReference type="ARBA" id="ARBA00047878"/>
    </source>
</evidence>
<evidence type="ECO:0000256" key="14">
    <source>
        <dbReference type="ARBA" id="ARBA00023098"/>
    </source>
</evidence>
<comment type="catalytic activity">
    <reaction evidence="34">
        <text>hexanal + NADP(+) = (E)-hex-2-enal + NADPH + H(+)</text>
        <dbReference type="Rhea" id="RHEA:50776"/>
        <dbReference type="ChEBI" id="CHEBI:15378"/>
        <dbReference type="ChEBI" id="CHEBI:28913"/>
        <dbReference type="ChEBI" id="CHEBI:57783"/>
        <dbReference type="ChEBI" id="CHEBI:58349"/>
        <dbReference type="ChEBI" id="CHEBI:88528"/>
    </reaction>
    <physiologicalReaction direction="right-to-left" evidence="34">
        <dbReference type="Rhea" id="RHEA:50778"/>
    </physiologicalReaction>
</comment>
<comment type="subcellular location">
    <subcellularLocation>
        <location evidence="1">Cytoplasm</location>
    </subcellularLocation>
</comment>
<keyword evidence="7" id="KW-0963">Cytoplasm</keyword>
<evidence type="ECO:0000256" key="21">
    <source>
        <dbReference type="ARBA" id="ARBA00047617"/>
    </source>
</evidence>
<evidence type="ECO:0000256" key="12">
    <source>
        <dbReference type="ARBA" id="ARBA00022990"/>
    </source>
</evidence>
<evidence type="ECO:0000256" key="31">
    <source>
        <dbReference type="ARBA" id="ARBA00049068"/>
    </source>
</evidence>
<evidence type="ECO:0000256" key="9">
    <source>
        <dbReference type="ARBA" id="ARBA00022553"/>
    </source>
</evidence>
<evidence type="ECO:0000256" key="20">
    <source>
        <dbReference type="ARBA" id="ARBA00047461"/>
    </source>
</evidence>
<keyword evidence="37" id="KW-1185">Reference proteome</keyword>
<dbReference type="SMART" id="SM00829">
    <property type="entry name" value="PKS_ER"/>
    <property type="match status" value="1"/>
</dbReference>
<comment type="catalytic activity">
    <reaction evidence="20">
        <text>octanal + NADP(+) = (2E)-octenal + NADPH + H(+)</text>
        <dbReference type="Rhea" id="RHEA:50780"/>
        <dbReference type="ChEBI" id="CHEBI:15378"/>
        <dbReference type="ChEBI" id="CHEBI:17935"/>
        <dbReference type="ChEBI" id="CHEBI:57783"/>
        <dbReference type="ChEBI" id="CHEBI:58349"/>
        <dbReference type="ChEBI" id="CHEBI:61748"/>
    </reaction>
    <physiologicalReaction direction="right-to-left" evidence="20">
        <dbReference type="Rhea" id="RHEA:50782"/>
    </physiologicalReaction>
</comment>
<evidence type="ECO:0000313" key="37">
    <source>
        <dbReference type="Proteomes" id="UP000230750"/>
    </source>
</evidence>
<evidence type="ECO:0000256" key="11">
    <source>
        <dbReference type="ARBA" id="ARBA00022857"/>
    </source>
</evidence>
<keyword evidence="9" id="KW-0597">Phosphoprotein</keyword>
<comment type="catalytic activity">
    <reaction evidence="32">
        <text>13,14-dihydro-15-oxo-prostaglandin E1 + NADP(+) = 15-oxoprostaglandin E1 + NADPH + H(+)</text>
        <dbReference type="Rhea" id="RHEA:50584"/>
        <dbReference type="ChEBI" id="CHEBI:15378"/>
        <dbReference type="ChEBI" id="CHEBI:57401"/>
        <dbReference type="ChEBI" id="CHEBI:57783"/>
        <dbReference type="ChEBI" id="CHEBI:58349"/>
        <dbReference type="ChEBI" id="CHEBI:133408"/>
    </reaction>
    <physiologicalReaction direction="right-to-left" evidence="32">
        <dbReference type="Rhea" id="RHEA:50586"/>
    </physiologicalReaction>
</comment>
<dbReference type="InterPro" id="IPR036291">
    <property type="entry name" value="NAD(P)-bd_dom_sf"/>
</dbReference>
<comment type="similarity">
    <text evidence="2">Belongs to the NADP-dependent oxidoreductase L4BD family.</text>
</comment>
<evidence type="ECO:0000256" key="16">
    <source>
        <dbReference type="ARBA" id="ARBA00031851"/>
    </source>
</evidence>
<dbReference type="EMBL" id="MRZV01000258">
    <property type="protein sequence ID" value="PIK54201.1"/>
    <property type="molecule type" value="Genomic_DNA"/>
</dbReference>
<evidence type="ECO:0000256" key="27">
    <source>
        <dbReference type="ARBA" id="ARBA00048290"/>
    </source>
</evidence>
<dbReference type="InterPro" id="IPR045010">
    <property type="entry name" value="MDR_fam"/>
</dbReference>
<comment type="catalytic activity">
    <reaction evidence="26">
        <text>nonan-2-one + NADP(+) = (3E)-nonen-2-one + NADPH + H(+)</text>
        <dbReference type="Rhea" id="RHEA:50616"/>
        <dbReference type="ChEBI" id="CHEBI:15378"/>
        <dbReference type="ChEBI" id="CHEBI:57783"/>
        <dbReference type="ChEBI" id="CHEBI:58349"/>
        <dbReference type="ChEBI" id="CHEBI:77927"/>
        <dbReference type="ChEBI" id="CHEBI:133457"/>
    </reaction>
    <physiologicalReaction direction="right-to-left" evidence="26">
        <dbReference type="Rhea" id="RHEA:50618"/>
    </physiologicalReaction>
</comment>
<comment type="catalytic activity">
    <reaction evidence="30">
        <text>6-trans-leukotriene B4 + NADP(+) = 12-oxo-(5S)-hydroxy-(6E,8E,10E,14Z)-eicosatetraenoate + NADPH + H(+)</text>
        <dbReference type="Rhea" id="RHEA:51204"/>
        <dbReference type="ChEBI" id="CHEBI:15378"/>
        <dbReference type="ChEBI" id="CHEBI:57783"/>
        <dbReference type="ChEBI" id="CHEBI:58349"/>
        <dbReference type="ChEBI" id="CHEBI:90723"/>
        <dbReference type="ChEBI" id="CHEBI:133974"/>
    </reaction>
    <physiologicalReaction direction="left-to-right" evidence="30">
        <dbReference type="Rhea" id="RHEA:51205"/>
    </physiologicalReaction>
</comment>
<evidence type="ECO:0000256" key="13">
    <source>
        <dbReference type="ARBA" id="ARBA00023002"/>
    </source>
</evidence>
<organism evidence="36 37">
    <name type="scientific">Stichopus japonicus</name>
    <name type="common">Sea cucumber</name>
    <dbReference type="NCBI Taxonomy" id="307972"/>
    <lineage>
        <taxon>Eukaryota</taxon>
        <taxon>Metazoa</taxon>
        <taxon>Echinodermata</taxon>
        <taxon>Eleutherozoa</taxon>
        <taxon>Echinozoa</taxon>
        <taxon>Holothuroidea</taxon>
        <taxon>Aspidochirotacea</taxon>
        <taxon>Aspidochirotida</taxon>
        <taxon>Stichopodidae</taxon>
        <taxon>Apostichopus</taxon>
    </lineage>
</organism>
<dbReference type="SUPFAM" id="SSF51735">
    <property type="entry name" value="NAD(P)-binding Rossmann-fold domains"/>
    <property type="match status" value="1"/>
</dbReference>
<dbReference type="STRING" id="307972.A0A2G8L1S3"/>
<comment type="catalytic activity">
    <reaction evidence="31">
        <text>(5S,12S)-dihydroxy-(6E,10E,12E,14Z)-eicosatetraenoate + NADP(+) = 12-oxo-(5S)-hydroxy-(6E,8E,10E,14Z)-eicosatetraenoate + NADPH + H(+)</text>
        <dbReference type="Rhea" id="RHEA:51212"/>
        <dbReference type="ChEBI" id="CHEBI:15378"/>
        <dbReference type="ChEBI" id="CHEBI:57783"/>
        <dbReference type="ChEBI" id="CHEBI:58349"/>
        <dbReference type="ChEBI" id="CHEBI:133974"/>
        <dbReference type="ChEBI" id="CHEBI:133975"/>
    </reaction>
    <physiologicalReaction direction="left-to-right" evidence="31">
        <dbReference type="Rhea" id="RHEA:51213"/>
    </physiologicalReaction>
</comment>
<comment type="catalytic activity">
    <reaction evidence="27">
        <text>13,14-dihydro-15-oxo-PGF2alpha + NADP(+) = 15-oxoprostaglandin F2alpha + NADPH + H(+)</text>
        <dbReference type="Rhea" id="RHEA:50588"/>
        <dbReference type="ChEBI" id="CHEBI:15378"/>
        <dbReference type="ChEBI" id="CHEBI:57783"/>
        <dbReference type="ChEBI" id="CHEBI:58349"/>
        <dbReference type="ChEBI" id="CHEBI:133374"/>
        <dbReference type="ChEBI" id="CHEBI:133409"/>
    </reaction>
    <physiologicalReaction direction="right-to-left" evidence="27">
        <dbReference type="Rhea" id="RHEA:50590"/>
    </physiologicalReaction>
</comment>
<keyword evidence="8" id="KW-0644">Prostaglandin metabolism</keyword>
<dbReference type="GO" id="GO:0047522">
    <property type="term" value="F:15-oxoprostaglandin 13-reductase [NAD(P)+] activity"/>
    <property type="evidence" value="ECO:0007669"/>
    <property type="project" value="UniProtKB-EC"/>
</dbReference>
<evidence type="ECO:0000256" key="8">
    <source>
        <dbReference type="ARBA" id="ARBA00022501"/>
    </source>
</evidence>
<evidence type="ECO:0000256" key="28">
    <source>
        <dbReference type="ARBA" id="ARBA00048387"/>
    </source>
</evidence>
<keyword evidence="13" id="KW-0560">Oxidoreductase</keyword>
<dbReference type="FunFam" id="3.40.50.720:FF:000121">
    <property type="entry name" value="Prostaglandin reductase 2"/>
    <property type="match status" value="1"/>
</dbReference>
<gene>
    <name evidence="36" type="ORF">BSL78_08881</name>
</gene>
<dbReference type="AlphaFoldDB" id="A0A2G8L1S3"/>
<dbReference type="PANTHER" id="PTHR43205:SF7">
    <property type="entry name" value="PROSTAGLANDIN REDUCTASE 1"/>
    <property type="match status" value="1"/>
</dbReference>
<keyword evidence="10" id="KW-0276">Fatty acid metabolism</keyword>
<evidence type="ECO:0000256" key="4">
    <source>
        <dbReference type="ARBA" id="ARBA00011981"/>
    </source>
</evidence>
<evidence type="ECO:0000256" key="22">
    <source>
        <dbReference type="ARBA" id="ARBA00047742"/>
    </source>
</evidence>
<dbReference type="InterPro" id="IPR014190">
    <property type="entry name" value="PTGR1"/>
</dbReference>
<evidence type="ECO:0000313" key="36">
    <source>
        <dbReference type="EMBL" id="PIK54201.1"/>
    </source>
</evidence>
<dbReference type="GO" id="GO:0005737">
    <property type="term" value="C:cytoplasm"/>
    <property type="evidence" value="ECO:0007669"/>
    <property type="project" value="UniProtKB-SubCell"/>
</dbReference>
<keyword evidence="12" id="KW-0007">Acetylation</keyword>
<name>A0A2G8L1S3_STIJA</name>
<evidence type="ECO:0000256" key="19">
    <source>
        <dbReference type="ARBA" id="ARBA00033119"/>
    </source>
</evidence>
<dbReference type="EC" id="1.3.1.48" evidence="4"/>
<evidence type="ECO:0000256" key="10">
    <source>
        <dbReference type="ARBA" id="ARBA00022832"/>
    </source>
</evidence>
<evidence type="ECO:0000256" key="1">
    <source>
        <dbReference type="ARBA" id="ARBA00004496"/>
    </source>
</evidence>
<evidence type="ECO:0000256" key="18">
    <source>
        <dbReference type="ARBA" id="ARBA00032297"/>
    </source>
</evidence>
<evidence type="ECO:0000259" key="35">
    <source>
        <dbReference type="SMART" id="SM00829"/>
    </source>
</evidence>
<comment type="catalytic activity">
    <reaction evidence="29">
        <text>20-hydroxy-leukotriene B4 + NADP(+) = 12-oxo-20-hydroxy-leukotriene B4 + NADPH + H(+)</text>
        <dbReference type="Rhea" id="RHEA:51208"/>
        <dbReference type="ChEBI" id="CHEBI:15378"/>
        <dbReference type="ChEBI" id="CHEBI:57460"/>
        <dbReference type="ChEBI" id="CHEBI:57783"/>
        <dbReference type="ChEBI" id="CHEBI:58349"/>
        <dbReference type="ChEBI" id="CHEBI:133346"/>
    </reaction>
    <physiologicalReaction direction="left-to-right" evidence="29">
        <dbReference type="Rhea" id="RHEA:51209"/>
    </physiologicalReaction>
</comment>
<comment type="catalytic activity">
    <reaction evidence="21">
        <text>decanal + NADP(+) = (2E)-decenal + NADPH + H(+)</text>
        <dbReference type="Rhea" id="RHEA:50612"/>
        <dbReference type="ChEBI" id="CHEBI:15378"/>
        <dbReference type="ChEBI" id="CHEBI:31457"/>
        <dbReference type="ChEBI" id="CHEBI:57783"/>
        <dbReference type="ChEBI" id="CHEBI:58349"/>
        <dbReference type="ChEBI" id="CHEBI:133455"/>
    </reaction>
    <physiologicalReaction direction="right-to-left" evidence="21">
        <dbReference type="Rhea" id="RHEA:50614"/>
    </physiologicalReaction>
</comment>
<comment type="catalytic activity">
    <reaction evidence="25">
        <text>dodecanal + NADP(+) = (2E)-dodecenal + NADPH + H(+)</text>
        <dbReference type="Rhea" id="RHEA:50784"/>
        <dbReference type="ChEBI" id="CHEBI:15378"/>
        <dbReference type="ChEBI" id="CHEBI:27836"/>
        <dbReference type="ChEBI" id="CHEBI:57783"/>
        <dbReference type="ChEBI" id="CHEBI:58349"/>
        <dbReference type="ChEBI" id="CHEBI:133741"/>
    </reaction>
    <physiologicalReaction direction="right-to-left" evidence="25">
        <dbReference type="Rhea" id="RHEA:50786"/>
    </physiologicalReaction>
</comment>
<evidence type="ECO:0000256" key="15">
    <source>
        <dbReference type="ARBA" id="ARBA00023278"/>
    </source>
</evidence>
<comment type="caution">
    <text evidence="36">The sequence shown here is derived from an EMBL/GenBank/DDBJ whole genome shotgun (WGS) entry which is preliminary data.</text>
</comment>
<comment type="catalytic activity">
    <reaction evidence="33">
        <text>an n-alkanal + NADP(+) = an alk-2-enal + NADPH + H(+)</text>
        <dbReference type="Rhea" id="RHEA:13737"/>
        <dbReference type="ChEBI" id="CHEBI:12834"/>
        <dbReference type="ChEBI" id="CHEBI:13757"/>
        <dbReference type="ChEBI" id="CHEBI:15378"/>
        <dbReference type="ChEBI" id="CHEBI:57783"/>
        <dbReference type="ChEBI" id="CHEBI:58349"/>
        <dbReference type="EC" id="1.3.1.74"/>
    </reaction>
    <physiologicalReaction direction="right-to-left" evidence="33">
        <dbReference type="Rhea" id="RHEA:13739"/>
    </physiologicalReaction>
</comment>
<keyword evidence="11" id="KW-0521">NADP</keyword>
<comment type="catalytic activity">
    <reaction evidence="22">
        <text>pentan-2-one + NADP(+) = (E)-pent-3-en-2-one + NADPH + H(+)</text>
        <dbReference type="Rhea" id="RHEA:50788"/>
        <dbReference type="ChEBI" id="CHEBI:15378"/>
        <dbReference type="ChEBI" id="CHEBI:16472"/>
        <dbReference type="ChEBI" id="CHEBI:57783"/>
        <dbReference type="ChEBI" id="CHEBI:58349"/>
        <dbReference type="ChEBI" id="CHEBI:145276"/>
    </reaction>
    <physiologicalReaction direction="right-to-left" evidence="22">
        <dbReference type="Rhea" id="RHEA:50790"/>
    </physiologicalReaction>
</comment>
<evidence type="ECO:0000256" key="34">
    <source>
        <dbReference type="ARBA" id="ARBA00049368"/>
    </source>
</evidence>
<evidence type="ECO:0000256" key="17">
    <source>
        <dbReference type="ARBA" id="ARBA00032255"/>
    </source>
</evidence>
<evidence type="ECO:0000256" key="23">
    <source>
        <dbReference type="ARBA" id="ARBA00047871"/>
    </source>
</evidence>
<dbReference type="OrthoDB" id="809632at2759"/>
<dbReference type="GO" id="GO:0032440">
    <property type="term" value="F:2-alkenal reductase [NAD(P)H] activity"/>
    <property type="evidence" value="ECO:0007669"/>
    <property type="project" value="UniProtKB-EC"/>
</dbReference>
<dbReference type="Pfam" id="PF16884">
    <property type="entry name" value="ADH_N_2"/>
    <property type="match status" value="1"/>
</dbReference>
<proteinExistence type="inferred from homology"/>
<evidence type="ECO:0000256" key="29">
    <source>
        <dbReference type="ARBA" id="ARBA00048591"/>
    </source>
</evidence>
<reference evidence="36 37" key="1">
    <citation type="journal article" date="2017" name="PLoS Biol.">
        <title>The sea cucumber genome provides insights into morphological evolution and visceral regeneration.</title>
        <authorList>
            <person name="Zhang X."/>
            <person name="Sun L."/>
            <person name="Yuan J."/>
            <person name="Sun Y."/>
            <person name="Gao Y."/>
            <person name="Zhang L."/>
            <person name="Li S."/>
            <person name="Dai H."/>
            <person name="Hamel J.F."/>
            <person name="Liu C."/>
            <person name="Yu Y."/>
            <person name="Liu S."/>
            <person name="Lin W."/>
            <person name="Guo K."/>
            <person name="Jin S."/>
            <person name="Xu P."/>
            <person name="Storey K.B."/>
            <person name="Huan P."/>
            <person name="Zhang T."/>
            <person name="Zhou Y."/>
            <person name="Zhang J."/>
            <person name="Lin C."/>
            <person name="Li X."/>
            <person name="Xing L."/>
            <person name="Huo D."/>
            <person name="Sun M."/>
            <person name="Wang L."/>
            <person name="Mercier A."/>
            <person name="Li F."/>
            <person name="Yang H."/>
            <person name="Xiang J."/>
        </authorList>
    </citation>
    <scope>NUCLEOTIDE SEQUENCE [LARGE SCALE GENOMIC DNA]</scope>
    <source>
        <strain evidence="36">Shaxun</strain>
        <tissue evidence="36">Muscle</tissue>
    </source>
</reference>
<dbReference type="Proteomes" id="UP000230750">
    <property type="component" value="Unassembled WGS sequence"/>
</dbReference>
<evidence type="ECO:0000256" key="25">
    <source>
        <dbReference type="ARBA" id="ARBA00047903"/>
    </source>
</evidence>
<dbReference type="InterPro" id="IPR013149">
    <property type="entry name" value="ADH-like_C"/>
</dbReference>
<dbReference type="EC" id="1.3.1.74" evidence="5"/>
<evidence type="ECO:0000256" key="26">
    <source>
        <dbReference type="ARBA" id="ARBA00048066"/>
    </source>
</evidence>
<dbReference type="PANTHER" id="PTHR43205">
    <property type="entry name" value="PROSTAGLANDIN REDUCTASE"/>
    <property type="match status" value="1"/>
</dbReference>
<feature type="domain" description="Enoyl reductase (ER)" evidence="35">
    <location>
        <begin position="14"/>
        <end position="332"/>
    </location>
</feature>
<comment type="subunit">
    <text evidence="3">Monomer or homodimer.</text>
</comment>
<comment type="catalytic activity">
    <reaction evidence="28">
        <text>4-hydroxynonanal + NADP(+) = (E)-4-hydroxynon-2-enal + NADPH + H(+)</text>
        <dbReference type="Rhea" id="RHEA:64736"/>
        <dbReference type="ChEBI" id="CHEBI:15378"/>
        <dbReference type="ChEBI" id="CHEBI:57783"/>
        <dbReference type="ChEBI" id="CHEBI:58349"/>
        <dbReference type="ChEBI" id="CHEBI:58968"/>
        <dbReference type="ChEBI" id="CHEBI:156112"/>
    </reaction>
    <physiologicalReaction direction="right-to-left" evidence="28">
        <dbReference type="Rhea" id="RHEA:64738"/>
    </physiologicalReaction>
</comment>
<protein>
    <recommendedName>
        <fullName evidence="6">Prostaglandin reductase 1</fullName>
        <ecNumber evidence="4">1.3.1.48</ecNumber>
        <ecNumber evidence="5">1.3.1.74</ecNumber>
    </recommendedName>
    <alternativeName>
        <fullName evidence="19">15-oxoprostaglandin 13-reductase</fullName>
    </alternativeName>
    <alternativeName>
        <fullName evidence="17">Dithiolethione-inducible gene 1 protein</fullName>
    </alternativeName>
    <alternativeName>
        <fullName evidence="16">Leukotriene B4 12-hydroxydehydrogenase</fullName>
    </alternativeName>
    <alternativeName>
        <fullName evidence="18">NAD(P)H-dependent alkenal/one oxidoreductase</fullName>
    </alternativeName>
</protein>
<evidence type="ECO:0000256" key="6">
    <source>
        <dbReference type="ARBA" id="ARBA00020651"/>
    </source>
</evidence>
<evidence type="ECO:0000256" key="33">
    <source>
        <dbReference type="ARBA" id="ARBA00049179"/>
    </source>
</evidence>
<dbReference type="Gene3D" id="3.90.180.10">
    <property type="entry name" value="Medium-chain alcohol dehydrogenases, catalytic domain"/>
    <property type="match status" value="1"/>
</dbReference>
<dbReference type="InterPro" id="IPR041694">
    <property type="entry name" value="ADH_N_2"/>
</dbReference>
<dbReference type="Gene3D" id="3.40.50.720">
    <property type="entry name" value="NAD(P)-binding Rossmann-like Domain"/>
    <property type="match status" value="1"/>
</dbReference>
<dbReference type="SUPFAM" id="SSF50129">
    <property type="entry name" value="GroES-like"/>
    <property type="match status" value="2"/>
</dbReference>
<dbReference type="GO" id="GO:0006693">
    <property type="term" value="P:prostaglandin metabolic process"/>
    <property type="evidence" value="ECO:0007669"/>
    <property type="project" value="UniProtKB-KW"/>
</dbReference>
<evidence type="ECO:0000256" key="5">
    <source>
        <dbReference type="ARBA" id="ARBA00012410"/>
    </source>
</evidence>
<dbReference type="InterPro" id="IPR020843">
    <property type="entry name" value="ER"/>
</dbReference>
<evidence type="ECO:0000256" key="32">
    <source>
        <dbReference type="ARBA" id="ARBA00049070"/>
    </source>
</evidence>